<dbReference type="Gene3D" id="2.60.120.290">
    <property type="entry name" value="Spermadhesin, CUB domain"/>
    <property type="match status" value="1"/>
</dbReference>
<evidence type="ECO:0000256" key="2">
    <source>
        <dbReference type="PROSITE-ProRule" id="PRU00059"/>
    </source>
</evidence>
<dbReference type="AlphaFoldDB" id="A0A2A2KPN7"/>
<accession>A0A2A2KPN7</accession>
<evidence type="ECO:0000313" key="4">
    <source>
        <dbReference type="EMBL" id="PAV75783.1"/>
    </source>
</evidence>
<keyword evidence="1" id="KW-1015">Disulfide bond</keyword>
<dbReference type="STRING" id="2018661.A0A2A2KPN7"/>
<comment type="caution">
    <text evidence="2">Lacks conserved residue(s) required for the propagation of feature annotation.</text>
</comment>
<evidence type="ECO:0000256" key="1">
    <source>
        <dbReference type="ARBA" id="ARBA00023157"/>
    </source>
</evidence>
<dbReference type="Proteomes" id="UP000218231">
    <property type="component" value="Unassembled WGS sequence"/>
</dbReference>
<protein>
    <recommendedName>
        <fullName evidence="3">CUB domain-containing protein</fullName>
    </recommendedName>
</protein>
<dbReference type="SUPFAM" id="SSF49854">
    <property type="entry name" value="Spermadhesin, CUB domain"/>
    <property type="match status" value="1"/>
</dbReference>
<evidence type="ECO:0000259" key="3">
    <source>
        <dbReference type="PROSITE" id="PS01180"/>
    </source>
</evidence>
<dbReference type="PROSITE" id="PS01180">
    <property type="entry name" value="CUB"/>
    <property type="match status" value="1"/>
</dbReference>
<feature type="domain" description="CUB" evidence="3">
    <location>
        <begin position="136"/>
        <end position="249"/>
    </location>
</feature>
<dbReference type="SMART" id="SM00042">
    <property type="entry name" value="CUB"/>
    <property type="match status" value="1"/>
</dbReference>
<organism evidence="4 5">
    <name type="scientific">Diploscapter pachys</name>
    <dbReference type="NCBI Taxonomy" id="2018661"/>
    <lineage>
        <taxon>Eukaryota</taxon>
        <taxon>Metazoa</taxon>
        <taxon>Ecdysozoa</taxon>
        <taxon>Nematoda</taxon>
        <taxon>Chromadorea</taxon>
        <taxon>Rhabditida</taxon>
        <taxon>Rhabditina</taxon>
        <taxon>Rhabditomorpha</taxon>
        <taxon>Rhabditoidea</taxon>
        <taxon>Rhabditidae</taxon>
        <taxon>Diploscapter</taxon>
    </lineage>
</organism>
<dbReference type="Pfam" id="PF00431">
    <property type="entry name" value="CUB"/>
    <property type="match status" value="1"/>
</dbReference>
<dbReference type="CDD" id="cd00041">
    <property type="entry name" value="CUB"/>
    <property type="match status" value="1"/>
</dbReference>
<comment type="caution">
    <text evidence="4">The sequence shown here is derived from an EMBL/GenBank/DDBJ whole genome shotgun (WGS) entry which is preliminary data.</text>
</comment>
<dbReference type="InterPro" id="IPR035914">
    <property type="entry name" value="Sperma_CUB_dom_sf"/>
</dbReference>
<gene>
    <name evidence="4" type="ORF">WR25_11728</name>
</gene>
<dbReference type="OrthoDB" id="5834744at2759"/>
<dbReference type="InterPro" id="IPR000859">
    <property type="entry name" value="CUB_dom"/>
</dbReference>
<proteinExistence type="predicted"/>
<name>A0A2A2KPN7_9BILA</name>
<dbReference type="EMBL" id="LIAE01008038">
    <property type="protein sequence ID" value="PAV75783.1"/>
    <property type="molecule type" value="Genomic_DNA"/>
</dbReference>
<keyword evidence="5" id="KW-1185">Reference proteome</keyword>
<reference evidence="4 5" key="1">
    <citation type="journal article" date="2017" name="Curr. Biol.">
        <title>Genome architecture and evolution of a unichromosomal asexual nematode.</title>
        <authorList>
            <person name="Fradin H."/>
            <person name="Zegar C."/>
            <person name="Gutwein M."/>
            <person name="Lucas J."/>
            <person name="Kovtun M."/>
            <person name="Corcoran D."/>
            <person name="Baugh L.R."/>
            <person name="Kiontke K."/>
            <person name="Gunsalus K."/>
            <person name="Fitch D.H."/>
            <person name="Piano F."/>
        </authorList>
    </citation>
    <scope>NUCLEOTIDE SEQUENCE [LARGE SCALE GENOMIC DNA]</scope>
    <source>
        <strain evidence="4">PF1309</strain>
    </source>
</reference>
<evidence type="ECO:0000313" key="5">
    <source>
        <dbReference type="Proteomes" id="UP000218231"/>
    </source>
</evidence>
<dbReference type="PANTHER" id="PTHR39385">
    <property type="entry name" value="PROTEIN CBG20422"/>
    <property type="match status" value="1"/>
</dbReference>
<dbReference type="PANTHER" id="PTHR39385:SF2">
    <property type="entry name" value="SLIT-LIKE 3 PROTEIN"/>
    <property type="match status" value="1"/>
</dbReference>
<sequence length="352" mass="39724">MLAASSPYLPISVCLNSKVGVSKVTAPCLINTSLIDCSTSSRRTVEFGSRFDIEIRTVHFSSGQQLCLDGFQFGSAFLFLQKYLQEAEANVTKIADFRGNSLRMELGRWMKDLKTAGRQTWMRMEWKTIKLSDCKCPPDPPKLETNVWTEITSPNYPQVYCPNMNCQYVLTAPAGYQIVMNFTNFDTEAFEDRLAIFKGRNVTQKHQELYHGRIYFNSLLRFDNDTVTLLFVSDYSNQRSGFRILASCGKFQKLQVRLNAVYLSGVGSFALDNRAALLEFTLAVLHGHTNVTASRVSSSRIVNSPLPVSLSDSLKPWKLNKSIEQKPEEREKIPPPLDCGSWQIACRTAHQG</sequence>